<dbReference type="FunFam" id="3.20.20.140:FF:000035">
    <property type="entry name" value="Probable amp deaminase"/>
    <property type="match status" value="1"/>
</dbReference>
<dbReference type="GO" id="GO:0003876">
    <property type="term" value="F:AMP deaminase activity"/>
    <property type="evidence" value="ECO:0007669"/>
    <property type="project" value="UniProtKB-EC"/>
</dbReference>
<dbReference type="GO" id="GO:0046033">
    <property type="term" value="P:AMP metabolic process"/>
    <property type="evidence" value="ECO:0007669"/>
    <property type="project" value="TreeGrafter"/>
</dbReference>
<evidence type="ECO:0000256" key="3">
    <source>
        <dbReference type="ARBA" id="ARBA00006676"/>
    </source>
</evidence>
<comment type="caution">
    <text evidence="11">The sequence shown here is derived from an EMBL/GenBank/DDBJ whole genome shotgun (WGS) entry which is preliminary data.</text>
</comment>
<comment type="catalytic activity">
    <reaction evidence="9">
        <text>AMP + H2O + H(+) = IMP + NH4(+)</text>
        <dbReference type="Rhea" id="RHEA:14777"/>
        <dbReference type="ChEBI" id="CHEBI:15377"/>
        <dbReference type="ChEBI" id="CHEBI:15378"/>
        <dbReference type="ChEBI" id="CHEBI:28938"/>
        <dbReference type="ChEBI" id="CHEBI:58053"/>
        <dbReference type="ChEBI" id="CHEBI:456215"/>
        <dbReference type="EC" id="3.5.4.6"/>
    </reaction>
</comment>
<evidence type="ECO:0000313" key="11">
    <source>
        <dbReference type="EMBL" id="CAH2244863.1"/>
    </source>
</evidence>
<feature type="region of interest" description="Disordered" evidence="10">
    <location>
        <begin position="1"/>
        <end position="44"/>
    </location>
</feature>
<dbReference type="PIRSF" id="PIRSF001251">
    <property type="entry name" value="AMP_deaminase_met"/>
    <property type="match status" value="1"/>
</dbReference>
<dbReference type="EC" id="3.5.4.6" evidence="9"/>
<dbReference type="InterPro" id="IPR032466">
    <property type="entry name" value="Metal_Hydrolase"/>
</dbReference>
<protein>
    <recommendedName>
        <fullName evidence="9">AMP deaminase</fullName>
        <ecNumber evidence="9">3.5.4.6</ecNumber>
    </recommendedName>
</protein>
<dbReference type="GO" id="GO:0005829">
    <property type="term" value="C:cytosol"/>
    <property type="evidence" value="ECO:0007669"/>
    <property type="project" value="TreeGrafter"/>
</dbReference>
<dbReference type="EMBL" id="CAKXAJ010025865">
    <property type="protein sequence ID" value="CAH2244863.1"/>
    <property type="molecule type" value="Genomic_DNA"/>
</dbReference>
<evidence type="ECO:0000256" key="1">
    <source>
        <dbReference type="ARBA" id="ARBA00001947"/>
    </source>
</evidence>
<comment type="pathway">
    <text evidence="2">Purine metabolism; IMP biosynthesis via salvage pathway; IMP from AMP: step 1/1.</text>
</comment>
<feature type="region of interest" description="Disordered" evidence="10">
    <location>
        <begin position="744"/>
        <end position="768"/>
    </location>
</feature>
<dbReference type="Gene3D" id="3.20.20.140">
    <property type="entry name" value="Metal-dependent hydrolases"/>
    <property type="match status" value="1"/>
</dbReference>
<sequence>MFGSKKDLKQWNKSRNETRKNLSGATRTRIRGPGDGRQTTPGNNVTFQRLSVAGIHVTGVPLDDLERAASTLIDALALRRDYMEISGQAFPETLAYYLTHRESPPRDLQHDDVIDLSRAVIKFDDAAEEQCVILKTCSSEDLALLQNLDRSSWPHSVTRFSLPGTLSTIFPGQHSGSCDSQEDFSGNEQLQSEDPWAGPQPADRHYVCRWKRGVVHVYRSAADVSDHRPLRYRYLPFEKYVEDMARLTAVISDGPLKSFCYRRLSYLSSKYKMHVLLNELHELALQKAVPHRDFYNVRKVDTHIHAASCMNQKHLLRFIKRTLRSQPGAVVALSLGRPMTLKSVFEEMQLDAYDLNVDILDVHADRNTFHRFDKFNAKYNPVGESRLREVFLKTDNYMNGTYFASIIKEVMSDFEENKYTYAEPRLSIYCKSAAEWGKLASWAIRHQVHSPHMRWLVQVPRLYDIYRINKLLKNFQEFLNNLFDPLFKVSVDPNTNTELHKFLTHVIGFDSVDDESKPENPNLTENMKSPEEWDDEENPPYAYYLYYMYANMVTLNQLRKEQGLNTFVLRPHCGEAGPPVHLCAGFLLAENISHGLMLRKVPALQYIYYLAQIFIAMSPLSNNSLFLRYHRNPLPDYHARGLRVTLSTDDPLQFHYTKEPLMEEYSVAAQAWKLSACDMCELARNSVIMSGFSHEMKQRWVGQHYERPGAPGNDITRTNVPDVRLEYRHETLVDELDNLFQKTMAGQNPHSNDITGSKSTDSASSNTLPPEHNITQIFYIYKTESVWVCSVGSETAGPISMKLSGNLRIDLASNPVKFGDDRSTPIFELSNCQMQLLFTMMIFYCWVYMGVDNNLHPLEKKIEENEYGEK</sequence>
<feature type="region of interest" description="Disordered" evidence="10">
    <location>
        <begin position="174"/>
        <end position="200"/>
    </location>
</feature>
<accession>A0A8S4SAB7</accession>
<proteinExistence type="inferred from homology"/>
<dbReference type="Gene3D" id="4.10.800.20">
    <property type="match status" value="1"/>
</dbReference>
<comment type="function">
    <text evidence="8">AMP deaminase plays a critical role in energy metabolism. Catalyzes the deamination of AMP to IMP and plays an important role in the purine nucleotide cycle.</text>
</comment>
<dbReference type="SUPFAM" id="SSF51556">
    <property type="entry name" value="Metallo-dependent hydrolases"/>
    <property type="match status" value="1"/>
</dbReference>
<reference evidence="11" key="1">
    <citation type="submission" date="2022-03" db="EMBL/GenBank/DDBJ databases">
        <authorList>
            <person name="Lindestad O."/>
        </authorList>
    </citation>
    <scope>NUCLEOTIDE SEQUENCE</scope>
</reference>
<evidence type="ECO:0000256" key="10">
    <source>
        <dbReference type="SAM" id="MobiDB-lite"/>
    </source>
</evidence>
<comment type="cofactor">
    <cofactor evidence="1 9">
        <name>Zn(2+)</name>
        <dbReference type="ChEBI" id="CHEBI:29105"/>
    </cofactor>
</comment>
<dbReference type="PANTHER" id="PTHR11359:SF0">
    <property type="entry name" value="AMP DEAMINASE"/>
    <property type="match status" value="1"/>
</dbReference>
<dbReference type="AlphaFoldDB" id="A0A8S4SAB7"/>
<dbReference type="NCBIfam" id="TIGR01429">
    <property type="entry name" value="AMP_deaminase"/>
    <property type="match status" value="1"/>
</dbReference>
<keyword evidence="6" id="KW-0862">Zinc</keyword>
<dbReference type="PANTHER" id="PTHR11359">
    <property type="entry name" value="AMP DEAMINASE"/>
    <property type="match status" value="1"/>
</dbReference>
<dbReference type="InterPro" id="IPR006329">
    <property type="entry name" value="AMPD"/>
</dbReference>
<dbReference type="Pfam" id="PF19326">
    <property type="entry name" value="AMP_deaminase"/>
    <property type="match status" value="1"/>
</dbReference>
<dbReference type="OrthoDB" id="1723809at2759"/>
<keyword evidence="12" id="KW-1185">Reference proteome</keyword>
<dbReference type="GO" id="GO:0046872">
    <property type="term" value="F:metal ion binding"/>
    <property type="evidence" value="ECO:0007669"/>
    <property type="project" value="UniProtKB-KW"/>
</dbReference>
<name>A0A8S4SAB7_9NEOP</name>
<keyword evidence="4 9" id="KW-0479">Metal-binding</keyword>
<organism evidence="11 12">
    <name type="scientific">Pararge aegeria aegeria</name>
    <dbReference type="NCBI Taxonomy" id="348720"/>
    <lineage>
        <taxon>Eukaryota</taxon>
        <taxon>Metazoa</taxon>
        <taxon>Ecdysozoa</taxon>
        <taxon>Arthropoda</taxon>
        <taxon>Hexapoda</taxon>
        <taxon>Insecta</taxon>
        <taxon>Pterygota</taxon>
        <taxon>Neoptera</taxon>
        <taxon>Endopterygota</taxon>
        <taxon>Lepidoptera</taxon>
        <taxon>Glossata</taxon>
        <taxon>Ditrysia</taxon>
        <taxon>Papilionoidea</taxon>
        <taxon>Nymphalidae</taxon>
        <taxon>Satyrinae</taxon>
        <taxon>Satyrini</taxon>
        <taxon>Parargina</taxon>
        <taxon>Pararge</taxon>
    </lineage>
</organism>
<evidence type="ECO:0000256" key="7">
    <source>
        <dbReference type="ARBA" id="ARBA00023080"/>
    </source>
</evidence>
<dbReference type="FunFam" id="4.10.800.20:FF:000001">
    <property type="entry name" value="AMP deaminase"/>
    <property type="match status" value="1"/>
</dbReference>
<evidence type="ECO:0000256" key="8">
    <source>
        <dbReference type="ARBA" id="ARBA00054146"/>
    </source>
</evidence>
<keyword evidence="7" id="KW-0546">Nucleotide metabolism</keyword>
<evidence type="ECO:0000256" key="4">
    <source>
        <dbReference type="ARBA" id="ARBA00022723"/>
    </source>
</evidence>
<evidence type="ECO:0000256" key="5">
    <source>
        <dbReference type="ARBA" id="ARBA00022801"/>
    </source>
</evidence>
<evidence type="ECO:0000313" key="12">
    <source>
        <dbReference type="Proteomes" id="UP000838756"/>
    </source>
</evidence>
<feature type="compositionally biased region" description="Basic and acidic residues" evidence="10">
    <location>
        <begin position="1"/>
        <end position="20"/>
    </location>
</feature>
<evidence type="ECO:0000256" key="6">
    <source>
        <dbReference type="ARBA" id="ARBA00022833"/>
    </source>
</evidence>
<evidence type="ECO:0000256" key="2">
    <source>
        <dbReference type="ARBA" id="ARBA00004955"/>
    </source>
</evidence>
<feature type="region of interest" description="Disordered" evidence="10">
    <location>
        <begin position="513"/>
        <end position="535"/>
    </location>
</feature>
<keyword evidence="5 9" id="KW-0378">Hydrolase</keyword>
<dbReference type="Proteomes" id="UP000838756">
    <property type="component" value="Unassembled WGS sequence"/>
</dbReference>
<feature type="compositionally biased region" description="Polar residues" evidence="10">
    <location>
        <begin position="174"/>
        <end position="192"/>
    </location>
</feature>
<comment type="similarity">
    <text evidence="3 9">Belongs to the metallo-dependent hydrolases superfamily. Adenosine and AMP deaminases family.</text>
</comment>
<gene>
    <name evidence="11" type="primary">jg23073</name>
    <name evidence="11" type="ORF">PAEG_LOCUS20771</name>
</gene>
<dbReference type="GO" id="GO:0032264">
    <property type="term" value="P:IMP salvage"/>
    <property type="evidence" value="ECO:0007669"/>
    <property type="project" value="InterPro"/>
</dbReference>
<evidence type="ECO:0000256" key="9">
    <source>
        <dbReference type="PIRNR" id="PIRNR001251"/>
    </source>
</evidence>